<comment type="caution">
    <text evidence="1">The sequence shown here is derived from an EMBL/GenBank/DDBJ whole genome shotgun (WGS) entry which is preliminary data.</text>
</comment>
<sequence length="72" mass="7492">MPCPPSLRAEVGITISSSLGLHNAKGAALLSPETPPDLTLITTSTNTADPPMITTRSIEKSSADRTLLFLGD</sequence>
<gene>
    <name evidence="1" type="ORF">Pmani_015940</name>
</gene>
<proteinExistence type="predicted"/>
<evidence type="ECO:0000313" key="2">
    <source>
        <dbReference type="Proteomes" id="UP001292094"/>
    </source>
</evidence>
<reference evidence="1" key="1">
    <citation type="submission" date="2023-11" db="EMBL/GenBank/DDBJ databases">
        <title>Genome assemblies of two species of porcelain crab, Petrolisthes cinctipes and Petrolisthes manimaculis (Anomura: Porcellanidae).</title>
        <authorList>
            <person name="Angst P."/>
        </authorList>
    </citation>
    <scope>NUCLEOTIDE SEQUENCE</scope>
    <source>
        <strain evidence="1">PB745_02</strain>
        <tissue evidence="1">Gill</tissue>
    </source>
</reference>
<name>A0AAE1PRC5_9EUCA</name>
<evidence type="ECO:0000313" key="1">
    <source>
        <dbReference type="EMBL" id="KAK4312656.1"/>
    </source>
</evidence>
<keyword evidence="2" id="KW-1185">Reference proteome</keyword>
<protein>
    <submittedName>
        <fullName evidence="1">Uncharacterized protein</fullName>
    </submittedName>
</protein>
<dbReference type="EMBL" id="JAWZYT010001392">
    <property type="protein sequence ID" value="KAK4312656.1"/>
    <property type="molecule type" value="Genomic_DNA"/>
</dbReference>
<dbReference type="Proteomes" id="UP001292094">
    <property type="component" value="Unassembled WGS sequence"/>
</dbReference>
<organism evidence="1 2">
    <name type="scientific">Petrolisthes manimaculis</name>
    <dbReference type="NCBI Taxonomy" id="1843537"/>
    <lineage>
        <taxon>Eukaryota</taxon>
        <taxon>Metazoa</taxon>
        <taxon>Ecdysozoa</taxon>
        <taxon>Arthropoda</taxon>
        <taxon>Crustacea</taxon>
        <taxon>Multicrustacea</taxon>
        <taxon>Malacostraca</taxon>
        <taxon>Eumalacostraca</taxon>
        <taxon>Eucarida</taxon>
        <taxon>Decapoda</taxon>
        <taxon>Pleocyemata</taxon>
        <taxon>Anomura</taxon>
        <taxon>Galatheoidea</taxon>
        <taxon>Porcellanidae</taxon>
        <taxon>Petrolisthes</taxon>
    </lineage>
</organism>
<dbReference type="AlphaFoldDB" id="A0AAE1PRC5"/>
<accession>A0AAE1PRC5</accession>